<comment type="caution">
    <text evidence="1">The sequence shown here is derived from an EMBL/GenBank/DDBJ whole genome shotgun (WGS) entry which is preliminary data.</text>
</comment>
<feature type="non-terminal residue" evidence="1">
    <location>
        <position position="1"/>
    </location>
</feature>
<evidence type="ECO:0000313" key="1">
    <source>
        <dbReference type="EMBL" id="KAG8011282.1"/>
    </source>
</evidence>
<dbReference type="Proteomes" id="UP000805704">
    <property type="component" value="Chromosome 14"/>
</dbReference>
<gene>
    <name evidence="1" type="primary">ABCD4</name>
    <name evidence="1" type="ORF">GBF38_006000</name>
</gene>
<name>A0ACB7FA62_NIBAL</name>
<evidence type="ECO:0000313" key="2">
    <source>
        <dbReference type="Proteomes" id="UP000805704"/>
    </source>
</evidence>
<accession>A0ACB7FA62</accession>
<dbReference type="EMBL" id="CM024802">
    <property type="protein sequence ID" value="KAG8011282.1"/>
    <property type="molecule type" value="Genomic_DNA"/>
</dbReference>
<keyword evidence="1" id="KW-0547">Nucleotide-binding</keyword>
<keyword evidence="1" id="KW-0067">ATP-binding</keyword>
<organism evidence="1 2">
    <name type="scientific">Nibea albiflora</name>
    <name type="common">Yellow drum</name>
    <name type="synonym">Corvina albiflora</name>
    <dbReference type="NCBI Taxonomy" id="240163"/>
    <lineage>
        <taxon>Eukaryota</taxon>
        <taxon>Metazoa</taxon>
        <taxon>Chordata</taxon>
        <taxon>Craniata</taxon>
        <taxon>Vertebrata</taxon>
        <taxon>Euteleostomi</taxon>
        <taxon>Actinopterygii</taxon>
        <taxon>Neopterygii</taxon>
        <taxon>Teleostei</taxon>
        <taxon>Neoteleostei</taxon>
        <taxon>Acanthomorphata</taxon>
        <taxon>Eupercaria</taxon>
        <taxon>Sciaenidae</taxon>
        <taxon>Nibea</taxon>
    </lineage>
</organism>
<sequence length="588" mass="66472">RPQLDWKFVQRFCGIQKVLFPSWSSQSVLMFGTLLAVTLTEQLIIYQVGVLPSHFYNVLADKDHSGFRSLVGTAMVLILLNSTLKSLDQYICNQMYVGWRKTLTENLHTAYFQGRVYYTLNVLREDIDNPDQRISQDAERLCKQMSTMASRLIVSPFTLTYYTYHCFYSTGWIGPVSIFGYFVIGTITNKILMGPIVSTLFEQEKLEGDFRFKHMQIRVNAESAAFYRAGKVEHMRTQRRLQALLQTQKIGVNTFDYLGGFLSYIIIAIPIFTGVYDGLTPGELSALISKNAFVCIYLINGFTQLIDLSTTLSDVAGYTHRIGELREVMDDILRTQCDYDPASGESYDFDSDFNVHAGPVDTAFILDHVSYKSPYSDKLLVEDLSLKISQGTHLLVVGNTGTGKTSLLRVLNRLWEAHSGFVQMTTCFGPRGTLFLPQKPYLTDGTLREQVIYPLKDIYPQSGSVDDDRIIQFLELAGVSPEGEQAGWMNQWTGTGEMQRLCFARLFYLQPKYAVLDEATSALEEEAEAQLYRTCKQLGMTLVSLGHRKSLVKYHDVQLKLCGEGQWELTKLKGGSGSLSLREETTCL</sequence>
<proteinExistence type="predicted"/>
<protein>
    <submittedName>
        <fullName evidence="1">ATP-binding cassette sub-family D member 4</fullName>
    </submittedName>
</protein>
<reference evidence="1" key="1">
    <citation type="submission" date="2020-04" db="EMBL/GenBank/DDBJ databases">
        <title>A chromosome-scale assembly and high-density genetic map of the yellow drum (Nibea albiflora) genome.</title>
        <authorList>
            <person name="Xu D."/>
            <person name="Zhang W."/>
            <person name="Chen R."/>
            <person name="Tan P."/>
            <person name="Wang L."/>
            <person name="Song H."/>
            <person name="Tian L."/>
            <person name="Zhu Q."/>
            <person name="Wang B."/>
        </authorList>
    </citation>
    <scope>NUCLEOTIDE SEQUENCE</scope>
    <source>
        <strain evidence="1">ZJHYS-2018</strain>
    </source>
</reference>
<keyword evidence="2" id="KW-1185">Reference proteome</keyword>